<dbReference type="OrthoDB" id="9766398at2"/>
<name>A0A517QYW0_9PLAN</name>
<evidence type="ECO:0000313" key="2">
    <source>
        <dbReference type="EMBL" id="QDT36822.1"/>
    </source>
</evidence>
<feature type="region of interest" description="Disordered" evidence="1">
    <location>
        <begin position="68"/>
        <end position="88"/>
    </location>
</feature>
<dbReference type="KEGG" id="svp:Pan189_11850"/>
<organism evidence="2 3">
    <name type="scientific">Stratiformator vulcanicus</name>
    <dbReference type="NCBI Taxonomy" id="2527980"/>
    <lineage>
        <taxon>Bacteria</taxon>
        <taxon>Pseudomonadati</taxon>
        <taxon>Planctomycetota</taxon>
        <taxon>Planctomycetia</taxon>
        <taxon>Planctomycetales</taxon>
        <taxon>Planctomycetaceae</taxon>
        <taxon>Stratiformator</taxon>
    </lineage>
</organism>
<dbReference type="EMBL" id="CP036268">
    <property type="protein sequence ID" value="QDT36822.1"/>
    <property type="molecule type" value="Genomic_DNA"/>
</dbReference>
<keyword evidence="3" id="KW-1185">Reference proteome</keyword>
<dbReference type="Proteomes" id="UP000317318">
    <property type="component" value="Chromosome"/>
</dbReference>
<gene>
    <name evidence="2" type="ORF">Pan189_11850</name>
</gene>
<accession>A0A517QYW0</accession>
<dbReference type="RefSeq" id="WP_145362996.1">
    <property type="nucleotide sequence ID" value="NZ_CP036268.1"/>
</dbReference>
<sequence>MDSLKLSPKITVFPVVHGSGDFAVAVRQQMLETEYDCLAVPLPPSFQANVEEAIQYLPAITSVVQPEPREYHTDWSPESDREDDEEEHACSYVPIDPCQPVIAALRIALQEHIPRRFIDLETSHFAPVTAMLPDAYALKTVRPDRFAAAVLPSLEIVREGQPWDRVVALAARLRELEQDFDSILVVCSILDWPWIKDAYHDGVTQQVFDDDVDDVETFSVAPRTLTFLLGELPFVTSLYERARAELDSDEHLSVDGIKALLLETRDRYRAELKQRARRITPKGLKIYLQYVRNLSLVERRMTPDLYTLAVAARQIFGDAFAVQLMETARDYQFDRETGFATLRMGIDKAAFPDGEVAEMISRLPGPPVVWRSLALNRRPPEIDERQWKQRWNPFSQCSWPPEDESIENLRTAVQDMALAITGDDLARSEKFTTSLMDGLDIRETLRNWHTNDLYVKVFPPNRGTLDCVVMLFDSPADPRDYPWRTTWMAEHQNESTLCFFATDFRSELIGPGIARATYGGAMFLFPPRTVPDIWQDPRFDAVDTLEERLLLAGCFHAKEPYVAVLSETAPGRAFQHIAKRFGKKLVHVPSAKLSQETISQLRTFHVLNGREVRSFASHFIRKP</sequence>
<reference evidence="2 3" key="1">
    <citation type="submission" date="2019-02" db="EMBL/GenBank/DDBJ databases">
        <title>Deep-cultivation of Planctomycetes and their phenomic and genomic characterization uncovers novel biology.</title>
        <authorList>
            <person name="Wiegand S."/>
            <person name="Jogler M."/>
            <person name="Boedeker C."/>
            <person name="Pinto D."/>
            <person name="Vollmers J."/>
            <person name="Rivas-Marin E."/>
            <person name="Kohn T."/>
            <person name="Peeters S.H."/>
            <person name="Heuer A."/>
            <person name="Rast P."/>
            <person name="Oberbeckmann S."/>
            <person name="Bunk B."/>
            <person name="Jeske O."/>
            <person name="Meyerdierks A."/>
            <person name="Storesund J.E."/>
            <person name="Kallscheuer N."/>
            <person name="Luecker S."/>
            <person name="Lage O.M."/>
            <person name="Pohl T."/>
            <person name="Merkel B.J."/>
            <person name="Hornburger P."/>
            <person name="Mueller R.-W."/>
            <person name="Bruemmer F."/>
            <person name="Labrenz M."/>
            <person name="Spormann A.M."/>
            <person name="Op den Camp H."/>
            <person name="Overmann J."/>
            <person name="Amann R."/>
            <person name="Jetten M.S.M."/>
            <person name="Mascher T."/>
            <person name="Medema M.H."/>
            <person name="Devos D.P."/>
            <person name="Kaster A.-K."/>
            <person name="Ovreas L."/>
            <person name="Rohde M."/>
            <person name="Galperin M.Y."/>
            <person name="Jogler C."/>
        </authorList>
    </citation>
    <scope>NUCLEOTIDE SEQUENCE [LARGE SCALE GENOMIC DNA]</scope>
    <source>
        <strain evidence="2 3">Pan189</strain>
    </source>
</reference>
<evidence type="ECO:0000313" key="3">
    <source>
        <dbReference type="Proteomes" id="UP000317318"/>
    </source>
</evidence>
<evidence type="ECO:0000256" key="1">
    <source>
        <dbReference type="SAM" id="MobiDB-lite"/>
    </source>
</evidence>
<dbReference type="AlphaFoldDB" id="A0A517QYW0"/>
<feature type="compositionally biased region" description="Basic and acidic residues" evidence="1">
    <location>
        <begin position="68"/>
        <end position="79"/>
    </location>
</feature>
<proteinExistence type="predicted"/>
<protein>
    <submittedName>
        <fullName evidence="2">Uncharacterized protein</fullName>
    </submittedName>
</protein>